<protein>
    <recommendedName>
        <fullName evidence="7">THAP-type domain-containing protein</fullName>
    </recommendedName>
</protein>
<evidence type="ECO:0000256" key="1">
    <source>
        <dbReference type="ARBA" id="ARBA00022723"/>
    </source>
</evidence>
<evidence type="ECO:0000256" key="3">
    <source>
        <dbReference type="ARBA" id="ARBA00022833"/>
    </source>
</evidence>
<feature type="region of interest" description="Disordered" evidence="6">
    <location>
        <begin position="1"/>
        <end position="37"/>
    </location>
</feature>
<keyword evidence="9" id="KW-1185">Reference proteome</keyword>
<dbReference type="GO" id="GO:0008270">
    <property type="term" value="F:zinc ion binding"/>
    <property type="evidence" value="ECO:0007669"/>
    <property type="project" value="UniProtKB-KW"/>
</dbReference>
<reference evidence="8" key="1">
    <citation type="submission" date="2023-10" db="EMBL/GenBank/DDBJ databases">
        <title>Genome assembly of Pristionchus species.</title>
        <authorList>
            <person name="Yoshida K."/>
            <person name="Sommer R.J."/>
        </authorList>
    </citation>
    <scope>NUCLEOTIDE SEQUENCE</scope>
    <source>
        <strain evidence="8">RS0144</strain>
    </source>
</reference>
<feature type="domain" description="THAP-type" evidence="7">
    <location>
        <begin position="145"/>
        <end position="231"/>
    </location>
</feature>
<feature type="region of interest" description="Disordered" evidence="6">
    <location>
        <begin position="362"/>
        <end position="387"/>
    </location>
</feature>
<comment type="caution">
    <text evidence="8">The sequence shown here is derived from an EMBL/GenBank/DDBJ whole genome shotgun (WGS) entry which is preliminary data.</text>
</comment>
<keyword evidence="4 5" id="KW-0238">DNA-binding</keyword>
<feature type="compositionally biased region" description="Basic residues" evidence="6">
    <location>
        <begin position="13"/>
        <end position="26"/>
    </location>
</feature>
<name>A0AAV5T0V1_9BILA</name>
<sequence length="572" mass="64599">MNQSEEQEDYRMSPRKSLRTPKKKRRSESPLPSPVKKLKHNQRVIIVDAQAGCIHDDMEEEIEEEDEIDETISDEIVLPGVEHLNECEEIYSSLPPDITIEQIVRVTRSSVQGEQLKVTKGADRSLKIISATALMAESEADTNYHTRNTCQCVVCDRTIETGEMFLNFPDDLDRRRIWGNLLGFRYQEMLRVKSRMVTIGAICTDHFAEECFRMYNFNKAAIEALGVPKHVSPNKSPMKRKPWNCTICSFASFSPFNTYQHIMKEHIEGNKGSNSVEGTGYTCPFCRRCTYGYKTLSGFKRHMVCPPIEHCHLKRVHEMAREMCRSHQLEPVNQWSSWSEENVALAYYGFIPPKKGIMVKRGSETVPNSPVKPMTKMDARPDSASPRKETINIHRVTLTQSHRFSSLDHSSMVLASSSRMVDERGERGRHIPSYLNSPSNSNANTLADVLAGVDGGVSTEDSPSNSMAEVVNAPLDPVYLKKWMTTSDIRTSKRQIEAAQARARLFGDSLGPGDLPLPFPLKSQTIRNSHQRLINVEKDLTADLSSHRPLFSPATAIPRPRVNILRSKPAPS</sequence>
<evidence type="ECO:0000313" key="8">
    <source>
        <dbReference type="EMBL" id="GMS89090.1"/>
    </source>
</evidence>
<evidence type="ECO:0000259" key="7">
    <source>
        <dbReference type="PROSITE" id="PS50950"/>
    </source>
</evidence>
<accession>A0AAV5T0V1</accession>
<evidence type="ECO:0000256" key="6">
    <source>
        <dbReference type="SAM" id="MobiDB-lite"/>
    </source>
</evidence>
<evidence type="ECO:0000256" key="2">
    <source>
        <dbReference type="ARBA" id="ARBA00022771"/>
    </source>
</evidence>
<dbReference type="Proteomes" id="UP001432027">
    <property type="component" value="Unassembled WGS sequence"/>
</dbReference>
<keyword evidence="1" id="KW-0479">Metal-binding</keyword>
<dbReference type="GO" id="GO:0003677">
    <property type="term" value="F:DNA binding"/>
    <property type="evidence" value="ECO:0007669"/>
    <property type="project" value="UniProtKB-UniRule"/>
</dbReference>
<organism evidence="8 9">
    <name type="scientific">Pristionchus entomophagus</name>
    <dbReference type="NCBI Taxonomy" id="358040"/>
    <lineage>
        <taxon>Eukaryota</taxon>
        <taxon>Metazoa</taxon>
        <taxon>Ecdysozoa</taxon>
        <taxon>Nematoda</taxon>
        <taxon>Chromadorea</taxon>
        <taxon>Rhabditida</taxon>
        <taxon>Rhabditina</taxon>
        <taxon>Diplogasteromorpha</taxon>
        <taxon>Diplogasteroidea</taxon>
        <taxon>Neodiplogasteridae</taxon>
        <taxon>Pristionchus</taxon>
    </lineage>
</organism>
<dbReference type="InterPro" id="IPR006612">
    <property type="entry name" value="THAP_Znf"/>
</dbReference>
<evidence type="ECO:0000256" key="5">
    <source>
        <dbReference type="PROSITE-ProRule" id="PRU00309"/>
    </source>
</evidence>
<feature type="compositionally biased region" description="Basic and acidic residues" evidence="6">
    <location>
        <begin position="375"/>
        <end position="387"/>
    </location>
</feature>
<evidence type="ECO:0000313" key="9">
    <source>
        <dbReference type="Proteomes" id="UP001432027"/>
    </source>
</evidence>
<keyword evidence="3" id="KW-0862">Zinc</keyword>
<gene>
    <name evidence="8" type="ORF">PENTCL1PPCAC_11265</name>
</gene>
<proteinExistence type="predicted"/>
<dbReference type="EMBL" id="BTSX01000003">
    <property type="protein sequence ID" value="GMS89090.1"/>
    <property type="molecule type" value="Genomic_DNA"/>
</dbReference>
<evidence type="ECO:0000256" key="4">
    <source>
        <dbReference type="ARBA" id="ARBA00023125"/>
    </source>
</evidence>
<dbReference type="PROSITE" id="PS50950">
    <property type="entry name" value="ZF_THAP"/>
    <property type="match status" value="1"/>
</dbReference>
<dbReference type="AlphaFoldDB" id="A0AAV5T0V1"/>
<keyword evidence="2 5" id="KW-0863">Zinc-finger</keyword>
<dbReference type="SUPFAM" id="SSF57716">
    <property type="entry name" value="Glucocorticoid receptor-like (DNA-binding domain)"/>
    <property type="match status" value="1"/>
</dbReference>